<dbReference type="AlphaFoldDB" id="A0A8R1W583"/>
<proteinExistence type="predicted"/>
<dbReference type="KEGG" id="api:100569254"/>
<evidence type="ECO:0000313" key="3">
    <source>
        <dbReference type="Proteomes" id="UP000007819"/>
    </source>
</evidence>
<dbReference type="PANTHER" id="PTHR43861:SF1">
    <property type="entry name" value="TRANS-ACONITATE 2-METHYLTRANSFERASE"/>
    <property type="match status" value="1"/>
</dbReference>
<dbReference type="RefSeq" id="XP_003244299.1">
    <property type="nucleotide sequence ID" value="XM_003244251.3"/>
</dbReference>
<dbReference type="InterPro" id="IPR029063">
    <property type="entry name" value="SAM-dependent_MTases_sf"/>
</dbReference>
<dbReference type="EnsemblMetazoa" id="XM_003244251.4">
    <property type="protein sequence ID" value="XP_003244299.1"/>
    <property type="gene ID" value="LOC100569254"/>
</dbReference>
<dbReference type="OrthoDB" id="66144at2759"/>
<protein>
    <recommendedName>
        <fullName evidence="1">Methyltransferase domain-containing protein</fullName>
    </recommendedName>
</protein>
<dbReference type="GeneID" id="100569254"/>
<dbReference type="SUPFAM" id="SSF53335">
    <property type="entry name" value="S-adenosyl-L-methionine-dependent methyltransferases"/>
    <property type="match status" value="1"/>
</dbReference>
<accession>A0A8R1W583</accession>
<reference evidence="3" key="1">
    <citation type="submission" date="2010-06" db="EMBL/GenBank/DDBJ databases">
        <authorList>
            <person name="Jiang H."/>
            <person name="Abraham K."/>
            <person name="Ali S."/>
            <person name="Alsbrooks S.L."/>
            <person name="Anim B.N."/>
            <person name="Anosike U.S."/>
            <person name="Attaway T."/>
            <person name="Bandaranaike D.P."/>
            <person name="Battles P.K."/>
            <person name="Bell S.N."/>
            <person name="Bell A.V."/>
            <person name="Beltran B."/>
            <person name="Bickham C."/>
            <person name="Bustamante Y."/>
            <person name="Caleb T."/>
            <person name="Canada A."/>
            <person name="Cardenas V."/>
            <person name="Carter K."/>
            <person name="Chacko J."/>
            <person name="Chandrabose M.N."/>
            <person name="Chavez D."/>
            <person name="Chavez A."/>
            <person name="Chen L."/>
            <person name="Chu H.-S."/>
            <person name="Claassen K.J."/>
            <person name="Cockrell R."/>
            <person name="Collins M."/>
            <person name="Cooper J.A."/>
            <person name="Cree A."/>
            <person name="Curry S.M."/>
            <person name="Da Y."/>
            <person name="Dao M.D."/>
            <person name="Das B."/>
            <person name="Davila M.-L."/>
            <person name="Davy-Carroll L."/>
            <person name="Denson S."/>
            <person name="Dinh H."/>
            <person name="Ebong V.E."/>
            <person name="Edwards J.R."/>
            <person name="Egan A."/>
            <person name="El-Daye J."/>
            <person name="Escobedo L."/>
            <person name="Fernandez S."/>
            <person name="Fernando P.R."/>
            <person name="Flagg N."/>
            <person name="Forbes L.D."/>
            <person name="Fowler R.G."/>
            <person name="Fu Q."/>
            <person name="Gabisi R.A."/>
            <person name="Ganer J."/>
            <person name="Garbino Pronczuk A."/>
            <person name="Garcia R.M."/>
            <person name="Garner T."/>
            <person name="Garrett T.E."/>
            <person name="Gonzalez D.A."/>
            <person name="Hamid H."/>
            <person name="Hawkins E.S."/>
            <person name="Hirani K."/>
            <person name="Hogues M.E."/>
            <person name="Hollins B."/>
            <person name="Hsiao C.-H."/>
            <person name="Jabil R."/>
            <person name="James M.L."/>
            <person name="Jhangiani S.N."/>
            <person name="Johnson B."/>
            <person name="Johnson Q."/>
            <person name="Joshi V."/>
            <person name="Kalu J.B."/>
            <person name="Kam C."/>
            <person name="Kashfia A."/>
            <person name="Keebler J."/>
            <person name="Kisamo H."/>
            <person name="Kovar C.L."/>
            <person name="Lago L.A."/>
            <person name="Lai C.-Y."/>
            <person name="Laidlaw J."/>
            <person name="Lara F."/>
            <person name="Le T.-K."/>
            <person name="Lee S.L."/>
            <person name="Legall F.H."/>
            <person name="Lemon S.J."/>
            <person name="Lewis L.R."/>
            <person name="Li B."/>
            <person name="Liu Y."/>
            <person name="Liu Y.-S."/>
            <person name="Lopez J."/>
            <person name="Lozado R.J."/>
            <person name="Lu J."/>
            <person name="Madu R.C."/>
            <person name="Maheshwari M."/>
            <person name="Maheshwari R."/>
            <person name="Malloy K."/>
            <person name="Martinez E."/>
            <person name="Mathew T."/>
            <person name="Mercado I.C."/>
            <person name="Mercado C."/>
            <person name="Meyer B."/>
            <person name="Montgomery K."/>
            <person name="Morgan M.B."/>
            <person name="Munidasa M."/>
            <person name="Nazareth L.V."/>
            <person name="Nelson J."/>
            <person name="Ng B.M."/>
            <person name="Nguyen N.B."/>
            <person name="Nguyen P.Q."/>
            <person name="Nguyen T."/>
            <person name="Obregon M."/>
            <person name="Okwuonu G.O."/>
            <person name="Onwere C.G."/>
            <person name="Orozco G."/>
            <person name="Parra A."/>
            <person name="Patel S."/>
            <person name="Patil S."/>
            <person name="Perez A."/>
            <person name="Perez Y."/>
            <person name="Pham C."/>
            <person name="Primus E.L."/>
            <person name="Pu L.-L."/>
            <person name="Puazo M."/>
            <person name="Qin X."/>
            <person name="Quiroz J.B."/>
            <person name="Reese J."/>
            <person name="Richards S."/>
            <person name="Rives C.M."/>
            <person name="Robberts R."/>
            <person name="Ruiz S.J."/>
            <person name="Ruiz M.J."/>
            <person name="Santibanez J."/>
            <person name="Schneider B.W."/>
            <person name="Sisson I."/>
            <person name="Smith M."/>
            <person name="Sodergren E."/>
            <person name="Song X.-Z."/>
            <person name="Song B.B."/>
            <person name="Summersgill H."/>
            <person name="Thelus R."/>
            <person name="Thornton R.D."/>
            <person name="Trejos Z.Y."/>
            <person name="Usmani K."/>
            <person name="Vattathil S."/>
            <person name="Villasana D."/>
            <person name="Walker D.L."/>
            <person name="Wang S."/>
            <person name="Wang K."/>
            <person name="White C.S."/>
            <person name="Williams A.C."/>
            <person name="Williamson J."/>
            <person name="Wilson K."/>
            <person name="Woghiren I.O."/>
            <person name="Woodworth J.R."/>
            <person name="Worley K.C."/>
            <person name="Wright R.A."/>
            <person name="Wu W."/>
            <person name="Young L."/>
            <person name="Zhang L."/>
            <person name="Zhang J."/>
            <person name="Zhu Y."/>
            <person name="Muzny D.M."/>
            <person name="Weinstock G."/>
            <person name="Gibbs R.A."/>
        </authorList>
    </citation>
    <scope>NUCLEOTIDE SEQUENCE [LARGE SCALE GENOMIC DNA]</scope>
    <source>
        <strain evidence="3">LSR1</strain>
    </source>
</reference>
<evidence type="ECO:0000259" key="1">
    <source>
        <dbReference type="Pfam" id="PF13847"/>
    </source>
</evidence>
<name>A0A8R1W583_ACYPI</name>
<dbReference type="Proteomes" id="UP000007819">
    <property type="component" value="Chromosome A3"/>
</dbReference>
<dbReference type="Gene3D" id="3.40.50.150">
    <property type="entry name" value="Vaccinia Virus protein VP39"/>
    <property type="match status" value="1"/>
</dbReference>
<dbReference type="CDD" id="cd02440">
    <property type="entry name" value="AdoMet_MTases"/>
    <property type="match status" value="1"/>
</dbReference>
<dbReference type="OMA" id="TFVEWTQ"/>
<dbReference type="InterPro" id="IPR025714">
    <property type="entry name" value="Methyltranfer_dom"/>
</dbReference>
<dbReference type="PANTHER" id="PTHR43861">
    <property type="entry name" value="TRANS-ACONITATE 2-METHYLTRANSFERASE-RELATED"/>
    <property type="match status" value="1"/>
</dbReference>
<sequence>MHCPEQYIKDNGMQRRDARDISNIYIEKMVWKSNETVLDLGCGPGDVTSDILYPFLKNKINQLVGVDKSIEMIEFAKKTYGCSKMDFKVLDIENAHDCSFYSHRFNKIFSFFCFHWVHNKVDSLLNMHLMLKSGGEILVNFMLINPLVELYKCMDTEWQIYIKDIKQMSQNVYSPDEIKDIFTKAGFRIIHLESSVKKYTFPDFSSLLSAVKAVDVMYSILPQHLHDRYSMHVKDKICERQMVQICPITGKIIKAYLPITVHAVKD</sequence>
<organism evidence="2 3">
    <name type="scientific">Acyrthosiphon pisum</name>
    <name type="common">Pea aphid</name>
    <dbReference type="NCBI Taxonomy" id="7029"/>
    <lineage>
        <taxon>Eukaryota</taxon>
        <taxon>Metazoa</taxon>
        <taxon>Ecdysozoa</taxon>
        <taxon>Arthropoda</taxon>
        <taxon>Hexapoda</taxon>
        <taxon>Insecta</taxon>
        <taxon>Pterygota</taxon>
        <taxon>Neoptera</taxon>
        <taxon>Paraneoptera</taxon>
        <taxon>Hemiptera</taxon>
        <taxon>Sternorrhyncha</taxon>
        <taxon>Aphidomorpha</taxon>
        <taxon>Aphidoidea</taxon>
        <taxon>Aphididae</taxon>
        <taxon>Macrosiphini</taxon>
        <taxon>Acyrthosiphon</taxon>
    </lineage>
</organism>
<reference evidence="2" key="2">
    <citation type="submission" date="2022-06" db="UniProtKB">
        <authorList>
            <consortium name="EnsemblMetazoa"/>
        </authorList>
    </citation>
    <scope>IDENTIFICATION</scope>
</reference>
<dbReference type="Pfam" id="PF13847">
    <property type="entry name" value="Methyltransf_31"/>
    <property type="match status" value="1"/>
</dbReference>
<keyword evidence="3" id="KW-1185">Reference proteome</keyword>
<feature type="domain" description="Methyltransferase" evidence="1">
    <location>
        <begin position="32"/>
        <end position="143"/>
    </location>
</feature>
<evidence type="ECO:0000313" key="2">
    <source>
        <dbReference type="EnsemblMetazoa" id="XP_003244299.1"/>
    </source>
</evidence>